<evidence type="ECO:0000313" key="2">
    <source>
        <dbReference type="EMBL" id="EHI74542.1"/>
    </source>
</evidence>
<sequence>MRTYRRFTVTSLITLMLIIWLGFFLSIALWKIIFLGVINFILDYLVYRVAYEESSGSELTLRETLQGFYRLIGNKYSLVFLGLVLITVIYDYVTHKPLIDNYFFISLVIMTYGIHFISASNGSSKRGRR</sequence>
<keyword evidence="1" id="KW-0472">Membrane</keyword>
<proteinExistence type="predicted"/>
<dbReference type="AlphaFoldDB" id="G5JPV4"/>
<organism evidence="2 3">
    <name type="scientific">Streptococcus criceti HS-6</name>
    <dbReference type="NCBI Taxonomy" id="873449"/>
    <lineage>
        <taxon>Bacteria</taxon>
        <taxon>Bacillati</taxon>
        <taxon>Bacillota</taxon>
        <taxon>Bacilli</taxon>
        <taxon>Lactobacillales</taxon>
        <taxon>Streptococcaceae</taxon>
        <taxon>Streptococcus</taxon>
    </lineage>
</organism>
<protein>
    <submittedName>
        <fullName evidence="2">Uncharacterized protein</fullName>
    </submittedName>
</protein>
<gene>
    <name evidence="2" type="ORF">STRCR_1687</name>
</gene>
<feature type="transmembrane region" description="Helical" evidence="1">
    <location>
        <begin position="102"/>
        <end position="119"/>
    </location>
</feature>
<feature type="transmembrane region" description="Helical" evidence="1">
    <location>
        <begin position="72"/>
        <end position="90"/>
    </location>
</feature>
<dbReference type="Proteomes" id="UP000004322">
    <property type="component" value="Unassembled WGS sequence"/>
</dbReference>
<dbReference type="EMBL" id="AEUV02000002">
    <property type="protein sequence ID" value="EHI74542.1"/>
    <property type="molecule type" value="Genomic_DNA"/>
</dbReference>
<comment type="caution">
    <text evidence="2">The sequence shown here is derived from an EMBL/GenBank/DDBJ whole genome shotgun (WGS) entry which is preliminary data.</text>
</comment>
<evidence type="ECO:0000313" key="3">
    <source>
        <dbReference type="Proteomes" id="UP000004322"/>
    </source>
</evidence>
<dbReference type="RefSeq" id="WP_004227866.1">
    <property type="nucleotide sequence ID" value="NZ_AEUV02000002.1"/>
</dbReference>
<name>G5JPV4_STRCG</name>
<keyword evidence="1" id="KW-0812">Transmembrane</keyword>
<accession>G5JPV4</accession>
<keyword evidence="1" id="KW-1133">Transmembrane helix</keyword>
<feature type="transmembrane region" description="Helical" evidence="1">
    <location>
        <begin position="32"/>
        <end position="51"/>
    </location>
</feature>
<feature type="transmembrane region" description="Helical" evidence="1">
    <location>
        <begin position="7"/>
        <end position="26"/>
    </location>
</feature>
<keyword evidence="3" id="KW-1185">Reference proteome</keyword>
<evidence type="ECO:0000256" key="1">
    <source>
        <dbReference type="SAM" id="Phobius"/>
    </source>
</evidence>
<reference evidence="2" key="1">
    <citation type="submission" date="2011-07" db="EMBL/GenBank/DDBJ databases">
        <authorList>
            <person name="Stanhope M.J."/>
            <person name="Durkin A.S."/>
            <person name="Hostetler J."/>
            <person name="Kim M."/>
            <person name="Radune D."/>
            <person name="Singh I."/>
            <person name="Town C.D."/>
        </authorList>
    </citation>
    <scope>NUCLEOTIDE SEQUENCE [LARGE SCALE GENOMIC DNA]</scope>
    <source>
        <strain evidence="2">HS-6</strain>
    </source>
</reference>